<dbReference type="Proteomes" id="UP000502899">
    <property type="component" value="Chromosome"/>
</dbReference>
<dbReference type="PROSITE" id="PS51750">
    <property type="entry name" value="BRO_N"/>
    <property type="match status" value="1"/>
</dbReference>
<name>A0A7D4JYC6_FINMA</name>
<dbReference type="Pfam" id="PF02498">
    <property type="entry name" value="Bro-N"/>
    <property type="match status" value="1"/>
</dbReference>
<evidence type="ECO:0000259" key="1">
    <source>
        <dbReference type="PROSITE" id="PS51750"/>
    </source>
</evidence>
<dbReference type="PANTHER" id="PTHR36180:SF2">
    <property type="entry name" value="BRO FAMILY PROTEIN"/>
    <property type="match status" value="1"/>
</dbReference>
<dbReference type="AlphaFoldDB" id="A0A7D4JYC6"/>
<evidence type="ECO:0000313" key="4">
    <source>
        <dbReference type="Proteomes" id="UP000502899"/>
    </source>
</evidence>
<dbReference type="InterPro" id="IPR005039">
    <property type="entry name" value="Ant_C"/>
</dbReference>
<dbReference type="EMBL" id="CP054000">
    <property type="protein sequence ID" value="QKH79756.1"/>
    <property type="molecule type" value="Genomic_DNA"/>
</dbReference>
<evidence type="ECO:0000313" key="3">
    <source>
        <dbReference type="EMBL" id="QKH79756.1"/>
    </source>
</evidence>
<dbReference type="PANTHER" id="PTHR36180">
    <property type="entry name" value="DNA-BINDING PROTEIN-RELATED-RELATED"/>
    <property type="match status" value="1"/>
</dbReference>
<organism evidence="3 4">
    <name type="scientific">Finegoldia magna</name>
    <name type="common">Peptostreptococcus magnus</name>
    <dbReference type="NCBI Taxonomy" id="1260"/>
    <lineage>
        <taxon>Bacteria</taxon>
        <taxon>Bacillati</taxon>
        <taxon>Bacillota</taxon>
        <taxon>Tissierellia</taxon>
        <taxon>Tissierellales</taxon>
        <taxon>Peptoniphilaceae</taxon>
        <taxon>Finegoldia</taxon>
    </lineage>
</organism>
<dbReference type="Pfam" id="PF03374">
    <property type="entry name" value="ANT"/>
    <property type="match status" value="1"/>
</dbReference>
<dbReference type="EMBL" id="CP054000">
    <property type="protein sequence ID" value="QKH79707.1"/>
    <property type="molecule type" value="Genomic_DNA"/>
</dbReference>
<dbReference type="InterPro" id="IPR003497">
    <property type="entry name" value="BRO_N_domain"/>
</dbReference>
<dbReference type="RefSeq" id="WP_002841518.1">
    <property type="nucleotide sequence ID" value="NZ_CP054000.1"/>
</dbReference>
<protein>
    <submittedName>
        <fullName evidence="3">Phage antirepressor Ant</fullName>
    </submittedName>
</protein>
<sequence>MNDLQIFKNSEFGEIRTKMISSEPYFMLSDVCRVLEINNSRMAKNRLNECGVSSTDVTLLNGYTSDGAPTYRKGKADFINESNLYKLVFQSRKPQAEKFSDWVTSEVLPTIRKHGAYMSSDVIEKTLSDPDYLIRLATNLKEEKAKRALAEAQIERDKPKVLFADTVSSSNKSCLVGELAKLISQEAIRRGEIDKKIGQNNLFAWMRSSGYLCKSGERKNQPLQQYVEQGLFELKKGSYVDSNGSNITTTTTKVTGKGQIYFVNKFLGA</sequence>
<feature type="domain" description="Bro-N" evidence="1">
    <location>
        <begin position="1"/>
        <end position="115"/>
    </location>
</feature>
<dbReference type="SMART" id="SM01040">
    <property type="entry name" value="Bro-N"/>
    <property type="match status" value="1"/>
</dbReference>
<reference evidence="3 4" key="1">
    <citation type="submission" date="2020-05" db="EMBL/GenBank/DDBJ databases">
        <title>FDA dAtabase for Regulatory Grade micrObial Sequences (FDA-ARGOS): Supporting development and validation of Infectious Disease Dx tests.</title>
        <authorList>
            <person name="Pederson C."/>
            <person name="Tallon L."/>
            <person name="Sadzewicz L."/>
            <person name="Zhao X."/>
            <person name="Vavikolanu K."/>
            <person name="Mehta A."/>
            <person name="Aluvathingal J."/>
            <person name="Nadendla S."/>
            <person name="Myers T."/>
            <person name="Yan Y."/>
            <person name="Sichtig H."/>
        </authorList>
    </citation>
    <scope>NUCLEOTIDE SEQUENCE [LARGE SCALE GENOMIC DNA]</scope>
    <source>
        <strain evidence="3 4">FDAARGOS_764</strain>
    </source>
</reference>
<evidence type="ECO:0000313" key="2">
    <source>
        <dbReference type="EMBL" id="QKH79707.1"/>
    </source>
</evidence>
<gene>
    <name evidence="2" type="ORF">FOC70_04825</name>
    <name evidence="3" type="ORF">FOC70_05085</name>
</gene>
<dbReference type="GO" id="GO:0003677">
    <property type="term" value="F:DNA binding"/>
    <property type="evidence" value="ECO:0007669"/>
    <property type="project" value="InterPro"/>
</dbReference>
<accession>A0A7D4JYC6</accession>
<proteinExistence type="predicted"/>